<proteinExistence type="predicted"/>
<dbReference type="AlphaFoldDB" id="A0A8H3CL17"/>
<organism evidence="2 3">
    <name type="scientific">Rhizoctonia solani</name>
    <dbReference type="NCBI Taxonomy" id="456999"/>
    <lineage>
        <taxon>Eukaryota</taxon>
        <taxon>Fungi</taxon>
        <taxon>Dikarya</taxon>
        <taxon>Basidiomycota</taxon>
        <taxon>Agaricomycotina</taxon>
        <taxon>Agaricomycetes</taxon>
        <taxon>Cantharellales</taxon>
        <taxon>Ceratobasidiaceae</taxon>
        <taxon>Rhizoctonia</taxon>
    </lineage>
</organism>
<feature type="compositionally biased region" description="Polar residues" evidence="1">
    <location>
        <begin position="38"/>
        <end position="49"/>
    </location>
</feature>
<sequence length="217" mass="24366">MPKSLFKKAQNKLHSFKNPFEPGTLSLCSKRNTHPERSMTSPDGSSIQPAETDEANSKNQPGFFKRVTNLGKPAWYGLATSLRTLEKSTGVFPHLSSAITCIASSRHAKDNKEAAAFRAAFTKLDDEFLETVELLKRLIAVCENAEHGNEQLAHVSKYAQKGPFKINEKGFRGRTSQVFELKKQRRQIETLCRQLQLRVSFILLERSDIQLRVSGGC</sequence>
<accession>A0A8H3CL17</accession>
<evidence type="ECO:0000313" key="2">
    <source>
        <dbReference type="EMBL" id="CAE6485443.1"/>
    </source>
</evidence>
<protein>
    <submittedName>
        <fullName evidence="2">Uncharacterized protein</fullName>
    </submittedName>
</protein>
<evidence type="ECO:0000313" key="3">
    <source>
        <dbReference type="Proteomes" id="UP000663843"/>
    </source>
</evidence>
<feature type="compositionally biased region" description="Basic residues" evidence="1">
    <location>
        <begin position="1"/>
        <end position="15"/>
    </location>
</feature>
<feature type="region of interest" description="Disordered" evidence="1">
    <location>
        <begin position="1"/>
        <end position="62"/>
    </location>
</feature>
<name>A0A8H3CL17_9AGAM</name>
<dbReference type="EMBL" id="CAJMWT010004136">
    <property type="protein sequence ID" value="CAE6485443.1"/>
    <property type="molecule type" value="Genomic_DNA"/>
</dbReference>
<gene>
    <name evidence="2" type="ORF">RDB_LOCUS122802</name>
</gene>
<evidence type="ECO:0000256" key="1">
    <source>
        <dbReference type="SAM" id="MobiDB-lite"/>
    </source>
</evidence>
<dbReference type="Proteomes" id="UP000663843">
    <property type="component" value="Unassembled WGS sequence"/>
</dbReference>
<reference evidence="2" key="1">
    <citation type="submission" date="2021-01" db="EMBL/GenBank/DDBJ databases">
        <authorList>
            <person name="Kaushik A."/>
        </authorList>
    </citation>
    <scope>NUCLEOTIDE SEQUENCE</scope>
    <source>
        <strain evidence="2">AG2-2IIIB</strain>
    </source>
</reference>
<comment type="caution">
    <text evidence="2">The sequence shown here is derived from an EMBL/GenBank/DDBJ whole genome shotgun (WGS) entry which is preliminary data.</text>
</comment>